<proteinExistence type="predicted"/>
<accession>A0AAU8BU69</accession>
<dbReference type="InterPro" id="IPR024432">
    <property type="entry name" value="Put_RecE_PDDEXK-like_dom"/>
</dbReference>
<dbReference type="KEGG" id="vck:PG915_24910"/>
<geneLocation type="plasmid" evidence="2">
    <name>p1</name>
</geneLocation>
<sequence>MNAATQTCFMNSTTPIQQAYDEQGNPNYLREGQLLEGIYIGLENNVYHELPAISSSQIKTYITKGAAHYYRRYLSNIETTRTKNLAQERTLDTGTIIHELILEGTGFYDRYYRLPLEKDYPDALITQKELVLACEKHQVEVPKSATKPVLAEALKSANAPVTIFDDVIKNIEDDPYNEDKTGLDGMVWDNAHRAYKTFEEHPTASAFISNGLAEVTFIAKCQITGLMLKCRFDWLRFDNDAVDVKSTRSTSINDFVRQAGSLGYHYQEAFYTYVASLLNVDLEDFIFLCVEYLEADITEIIRVRNKERAFTKTLRALKDLQARLHADDFVTGVSSGGVVEVDIPEYY</sequence>
<dbReference type="Pfam" id="PF12684">
    <property type="entry name" value="DUF3799"/>
    <property type="match status" value="1"/>
</dbReference>
<gene>
    <name evidence="2" type="ORF">PG915_24910</name>
</gene>
<dbReference type="InterPro" id="IPR011604">
    <property type="entry name" value="PDDEXK-like_dom_sf"/>
</dbReference>
<dbReference type="RefSeq" id="WP_353500302.1">
    <property type="nucleotide sequence ID" value="NZ_CP115922.1"/>
</dbReference>
<dbReference type="EMBL" id="CP115922">
    <property type="protein sequence ID" value="XCD19179.1"/>
    <property type="molecule type" value="Genomic_DNA"/>
</dbReference>
<reference evidence="2" key="1">
    <citation type="submission" date="2023-01" db="EMBL/GenBank/DDBJ databases">
        <title>Vibrio sp. CB1-14 genome sequencing.</title>
        <authorList>
            <person name="Otstavnykh N."/>
            <person name="Isaeva M."/>
            <person name="Meleshko D."/>
        </authorList>
    </citation>
    <scope>NUCLEOTIDE SEQUENCE</scope>
    <source>
        <strain evidence="2">CB1-14</strain>
        <plasmid evidence="2">p1</plasmid>
    </source>
</reference>
<name>A0AAU8BU69_9VIBR</name>
<dbReference type="AlphaFoldDB" id="A0AAU8BU69"/>
<evidence type="ECO:0000313" key="2">
    <source>
        <dbReference type="EMBL" id="XCD19179.1"/>
    </source>
</evidence>
<feature type="domain" description="Putative exodeoxyribonuclease 8 PDDEXK-like" evidence="1">
    <location>
        <begin position="54"/>
        <end position="324"/>
    </location>
</feature>
<organism evidence="2">
    <name type="scientific">Vibrio chaetopteri</name>
    <dbReference type="NCBI Taxonomy" id="3016528"/>
    <lineage>
        <taxon>Bacteria</taxon>
        <taxon>Pseudomonadati</taxon>
        <taxon>Pseudomonadota</taxon>
        <taxon>Gammaproteobacteria</taxon>
        <taxon>Vibrionales</taxon>
        <taxon>Vibrionaceae</taxon>
        <taxon>Vibrio</taxon>
    </lineage>
</organism>
<dbReference type="Gene3D" id="3.90.320.10">
    <property type="match status" value="1"/>
</dbReference>
<keyword evidence="2" id="KW-0614">Plasmid</keyword>
<evidence type="ECO:0000259" key="1">
    <source>
        <dbReference type="Pfam" id="PF12684"/>
    </source>
</evidence>
<protein>
    <submittedName>
        <fullName evidence="2">PD-(D/E)XK nuclease-like domain-containing protein</fullName>
    </submittedName>
</protein>